<feature type="compositionally biased region" description="Polar residues" evidence="1">
    <location>
        <begin position="142"/>
        <end position="153"/>
    </location>
</feature>
<dbReference type="OrthoDB" id="2417614at2759"/>
<feature type="region of interest" description="Disordered" evidence="1">
    <location>
        <begin position="237"/>
        <end position="270"/>
    </location>
</feature>
<dbReference type="SMART" id="SM00974">
    <property type="entry name" value="T5orf172"/>
    <property type="match status" value="1"/>
</dbReference>
<protein>
    <recommendedName>
        <fullName evidence="2">Bacteriophage T5 Orf172 DNA-binding domain-containing protein</fullName>
    </recommendedName>
</protein>
<dbReference type="EMBL" id="PDNB01000291">
    <property type="protein sequence ID" value="PGG96192.1"/>
    <property type="molecule type" value="Genomic_DNA"/>
</dbReference>
<dbReference type="InterPro" id="IPR018306">
    <property type="entry name" value="Phage_T5_Orf172_DNA-bd"/>
</dbReference>
<feature type="region of interest" description="Disordered" evidence="1">
    <location>
        <begin position="141"/>
        <end position="162"/>
    </location>
</feature>
<feature type="region of interest" description="Disordered" evidence="1">
    <location>
        <begin position="76"/>
        <end position="126"/>
    </location>
</feature>
<organism evidence="3 4">
    <name type="scientific">Helicocarpus griseus UAMH5409</name>
    <dbReference type="NCBI Taxonomy" id="1447875"/>
    <lineage>
        <taxon>Eukaryota</taxon>
        <taxon>Fungi</taxon>
        <taxon>Dikarya</taxon>
        <taxon>Ascomycota</taxon>
        <taxon>Pezizomycotina</taxon>
        <taxon>Eurotiomycetes</taxon>
        <taxon>Eurotiomycetidae</taxon>
        <taxon>Onygenales</taxon>
        <taxon>Ajellomycetaceae</taxon>
        <taxon>Helicocarpus</taxon>
    </lineage>
</organism>
<reference evidence="3 4" key="1">
    <citation type="submission" date="2017-10" db="EMBL/GenBank/DDBJ databases">
        <title>Comparative genomics in systemic dimorphic fungi from Ajellomycetaceae.</title>
        <authorList>
            <person name="Munoz J.F."/>
            <person name="Mcewen J.G."/>
            <person name="Clay O.K."/>
            <person name="Cuomo C.A."/>
        </authorList>
    </citation>
    <scope>NUCLEOTIDE SEQUENCE [LARGE SCALE GENOMIC DNA]</scope>
    <source>
        <strain evidence="3 4">UAMH5409</strain>
    </source>
</reference>
<name>A0A2B7WHV9_9EURO</name>
<evidence type="ECO:0000259" key="2">
    <source>
        <dbReference type="SMART" id="SM00974"/>
    </source>
</evidence>
<dbReference type="STRING" id="1447875.A0A2B7WHV9"/>
<feature type="domain" description="Bacteriophage T5 Orf172 DNA-binding" evidence="2">
    <location>
        <begin position="470"/>
        <end position="561"/>
    </location>
</feature>
<feature type="compositionally biased region" description="Polar residues" evidence="1">
    <location>
        <begin position="35"/>
        <end position="48"/>
    </location>
</feature>
<comment type="caution">
    <text evidence="3">The sequence shown here is derived from an EMBL/GenBank/DDBJ whole genome shotgun (WGS) entry which is preliminary data.</text>
</comment>
<dbReference type="AlphaFoldDB" id="A0A2B7WHV9"/>
<evidence type="ECO:0000313" key="3">
    <source>
        <dbReference type="EMBL" id="PGG96192.1"/>
    </source>
</evidence>
<dbReference type="InterPro" id="IPR053006">
    <property type="entry name" value="Meiosis_regulatory"/>
</dbReference>
<accession>A0A2B7WHV9</accession>
<evidence type="ECO:0000256" key="1">
    <source>
        <dbReference type="SAM" id="MobiDB-lite"/>
    </source>
</evidence>
<dbReference type="PANTHER" id="PTHR28094:SF1">
    <property type="entry name" value="MEIOTICALLY UP-REGULATED GENE 113 PROTEIN"/>
    <property type="match status" value="1"/>
</dbReference>
<feature type="region of interest" description="Disordered" evidence="1">
    <location>
        <begin position="1"/>
        <end position="56"/>
    </location>
</feature>
<dbReference type="Proteomes" id="UP000223968">
    <property type="component" value="Unassembled WGS sequence"/>
</dbReference>
<dbReference type="PANTHER" id="PTHR28094">
    <property type="entry name" value="MEIOTICALLY UP-REGULATED GENE 113 PROTEIN"/>
    <property type="match status" value="1"/>
</dbReference>
<sequence length="636" mass="72165">MSETSPEYFGVVEEHRTSQTPKRSRQFHDGCASTDYFSSSGEANNSPLETPEDAIPTIFSPPELIVSELTRDAECLTPYTDRTDPSVFDGEIDRLPTTPDTTPQPKPLKSIELPEPSRADGALQGPILRETKSADCLLIKSEATNPNAGNSSIGDPESPKHEYDGSFLRVEEAIYGPRRSLMTNFMQAKGSGEHTNDSKRIVSFDSNFWTSTNTLFDFNPSESRLRSRRKSNVDYSTLTKNNLPQGPLARPASADGARAPAIPTTQSDFPSAECPFSLENEGSQDETSSFTGPLKTRILNQRCKSNHKIDVRKKYESLDKLATAGSHNLMACIEAVIQSALCTAHRKVSTEELNAWRPWFIKVLHGQSFHDTKMHRDDRLSELREWVKELKESHSADPNGQSATNDSSNIKKTFQFTKAEKPRSLQIFQPWKPRSKEGKSVSQLLEEALILPLFEREIDKKGLIYIYWQPGNFGHLKIGKAVDVEGRIYQWEMQCKKSVELYFPKDEADLQPVQHIFRVEALVHAELNNRRRSEQCSGCKKTHCEWFQVPKSVAVEIVQKWMEWMRHKPYVKVYGTRRRRNGEDSNSSRAESRWMLSAESGEINGLCQPHKGLIEIEKQEKAKTVVRRSTRLSWDP</sequence>
<proteinExistence type="predicted"/>
<keyword evidence="4" id="KW-1185">Reference proteome</keyword>
<gene>
    <name evidence="3" type="ORF">AJ79_09691</name>
</gene>
<evidence type="ECO:0000313" key="4">
    <source>
        <dbReference type="Proteomes" id="UP000223968"/>
    </source>
</evidence>
<dbReference type="Pfam" id="PF10544">
    <property type="entry name" value="T5orf172"/>
    <property type="match status" value="1"/>
</dbReference>